<dbReference type="RefSeq" id="WP_354196599.1">
    <property type="nucleotide sequence ID" value="NZ_JBEPML010000011.1"/>
</dbReference>
<dbReference type="PROSITE" id="PS00092">
    <property type="entry name" value="N6_MTASE"/>
    <property type="match status" value="1"/>
</dbReference>
<evidence type="ECO:0000259" key="3">
    <source>
        <dbReference type="Pfam" id="PF05175"/>
    </source>
</evidence>
<feature type="domain" description="Methyltransferase small" evidence="3">
    <location>
        <begin position="44"/>
        <end position="145"/>
    </location>
</feature>
<dbReference type="PANTHER" id="PTHR47739">
    <property type="entry name" value="TRNA1(VAL) (ADENINE(37)-N6)-METHYLTRANSFERASE"/>
    <property type="match status" value="1"/>
</dbReference>
<dbReference type="Pfam" id="PF05175">
    <property type="entry name" value="MTS"/>
    <property type="match status" value="1"/>
</dbReference>
<dbReference type="InterPro" id="IPR007848">
    <property type="entry name" value="Small_mtfrase_dom"/>
</dbReference>
<name>A0ABV2N1X9_9HYPH</name>
<protein>
    <submittedName>
        <fullName evidence="4">tRNA1(Val) A37 N6-methylase TrmN6</fullName>
    </submittedName>
</protein>
<evidence type="ECO:0000256" key="2">
    <source>
        <dbReference type="ARBA" id="ARBA00022691"/>
    </source>
</evidence>
<keyword evidence="5" id="KW-1185">Reference proteome</keyword>
<dbReference type="Proteomes" id="UP001549076">
    <property type="component" value="Unassembled WGS sequence"/>
</dbReference>
<dbReference type="CDD" id="cd02440">
    <property type="entry name" value="AdoMet_MTases"/>
    <property type="match status" value="1"/>
</dbReference>
<dbReference type="SUPFAM" id="SSF53335">
    <property type="entry name" value="S-adenosyl-L-methionine-dependent methyltransferases"/>
    <property type="match status" value="1"/>
</dbReference>
<proteinExistence type="predicted"/>
<evidence type="ECO:0000313" key="5">
    <source>
        <dbReference type="Proteomes" id="UP001549076"/>
    </source>
</evidence>
<keyword evidence="1" id="KW-0808">Transferase</keyword>
<dbReference type="EMBL" id="JBEPML010000011">
    <property type="protein sequence ID" value="MET3793041.1"/>
    <property type="molecule type" value="Genomic_DNA"/>
</dbReference>
<accession>A0ABV2N1X9</accession>
<dbReference type="InterPro" id="IPR050210">
    <property type="entry name" value="tRNA_Adenine-N(6)_MTase"/>
</dbReference>
<evidence type="ECO:0000313" key="4">
    <source>
        <dbReference type="EMBL" id="MET3793041.1"/>
    </source>
</evidence>
<reference evidence="4 5" key="1">
    <citation type="submission" date="2024-06" db="EMBL/GenBank/DDBJ databases">
        <title>Genomic Encyclopedia of Type Strains, Phase IV (KMG-IV): sequencing the most valuable type-strain genomes for metagenomic binning, comparative biology and taxonomic classification.</title>
        <authorList>
            <person name="Goeker M."/>
        </authorList>
    </citation>
    <scope>NUCLEOTIDE SEQUENCE [LARGE SCALE GENOMIC DNA]</scope>
    <source>
        <strain evidence="4 5">DSM 27865</strain>
    </source>
</reference>
<organism evidence="4 5">
    <name type="scientific">Aquamicrobium terrae</name>
    <dbReference type="NCBI Taxonomy" id="1324945"/>
    <lineage>
        <taxon>Bacteria</taxon>
        <taxon>Pseudomonadati</taxon>
        <taxon>Pseudomonadota</taxon>
        <taxon>Alphaproteobacteria</taxon>
        <taxon>Hyphomicrobiales</taxon>
        <taxon>Phyllobacteriaceae</taxon>
        <taxon>Aquamicrobium</taxon>
    </lineage>
</organism>
<dbReference type="InterPro" id="IPR029063">
    <property type="entry name" value="SAM-dependent_MTases_sf"/>
</dbReference>
<dbReference type="PANTHER" id="PTHR47739:SF1">
    <property type="entry name" value="TRNA1(VAL) (ADENINE(37)-N6)-METHYLTRANSFERASE"/>
    <property type="match status" value="1"/>
</dbReference>
<evidence type="ECO:0000256" key="1">
    <source>
        <dbReference type="ARBA" id="ARBA00022603"/>
    </source>
</evidence>
<sequence>MTAQAAPDKATRHTVDAFHRGRFVLVQPARGAHRAGMDAMMLGASVPSAFAGRLADFGAGAGAAGLAVLSRCAGAKAVLVERAPEMVAFAQATLAHPDNAPLAGRAEILQADVALTGTARQAAGLADNSFDFVIMNPPFNAGADRATPDELKRQAHVMEDGLFESWLRSAAAVTRPRGGVSVIARPESLPILLDALRGRFGNAELMAIHPREDAAAIRIVVRAVRGGRGKLVMRPPLVLHETGSDRFRQNTDSINNGLASLFGD</sequence>
<dbReference type="Gene3D" id="3.40.50.150">
    <property type="entry name" value="Vaccinia Virus protein VP39"/>
    <property type="match status" value="1"/>
</dbReference>
<comment type="caution">
    <text evidence="4">The sequence shown here is derived from an EMBL/GenBank/DDBJ whole genome shotgun (WGS) entry which is preliminary data.</text>
</comment>
<keyword evidence="1" id="KW-0489">Methyltransferase</keyword>
<gene>
    <name evidence="4" type="ORF">ABID37_003264</name>
</gene>
<dbReference type="InterPro" id="IPR002052">
    <property type="entry name" value="DNA_methylase_N6_adenine_CS"/>
</dbReference>
<keyword evidence="2" id="KW-0949">S-adenosyl-L-methionine</keyword>